<proteinExistence type="predicted"/>
<keyword evidence="1" id="KW-0472">Membrane</keyword>
<keyword evidence="1" id="KW-1133">Transmembrane helix</keyword>
<protein>
    <submittedName>
        <fullName evidence="2">Uncharacterized protein</fullName>
    </submittedName>
</protein>
<reference evidence="2 3" key="1">
    <citation type="journal article" date="2018" name="Sci. Rep.">
        <title>Comparative genomics provides insights into the lifestyle and reveals functional heterogeneity of dark septate endophytic fungi.</title>
        <authorList>
            <person name="Knapp D.G."/>
            <person name="Nemeth J.B."/>
            <person name="Barry K."/>
            <person name="Hainaut M."/>
            <person name="Henrissat B."/>
            <person name="Johnson J."/>
            <person name="Kuo A."/>
            <person name="Lim J.H.P."/>
            <person name="Lipzen A."/>
            <person name="Nolan M."/>
            <person name="Ohm R.A."/>
            <person name="Tamas L."/>
            <person name="Grigoriev I.V."/>
            <person name="Spatafora J.W."/>
            <person name="Nagy L.G."/>
            <person name="Kovacs G.M."/>
        </authorList>
    </citation>
    <scope>NUCLEOTIDE SEQUENCE [LARGE SCALE GENOMIC DNA]</scope>
    <source>
        <strain evidence="2 3">DSE2036</strain>
    </source>
</reference>
<evidence type="ECO:0000313" key="3">
    <source>
        <dbReference type="Proteomes" id="UP000244855"/>
    </source>
</evidence>
<gene>
    <name evidence="2" type="ORF">DM02DRAFT_633628</name>
</gene>
<feature type="transmembrane region" description="Helical" evidence="1">
    <location>
        <begin position="88"/>
        <end position="109"/>
    </location>
</feature>
<dbReference type="OrthoDB" id="3659759at2759"/>
<accession>A0A2V1D931</accession>
<dbReference type="AlphaFoldDB" id="A0A2V1D931"/>
<keyword evidence="1" id="KW-0812">Transmembrane</keyword>
<dbReference type="Proteomes" id="UP000244855">
    <property type="component" value="Unassembled WGS sequence"/>
</dbReference>
<name>A0A2V1D931_9PLEO</name>
<dbReference type="EMBL" id="KZ805529">
    <property type="protein sequence ID" value="PVH94568.1"/>
    <property type="molecule type" value="Genomic_DNA"/>
</dbReference>
<evidence type="ECO:0000313" key="2">
    <source>
        <dbReference type="EMBL" id="PVH94568.1"/>
    </source>
</evidence>
<sequence length="115" mass="12731">MAEPIPSPLEAPTLSQSNEIFDEETLIETPLSHSSNPDYRFDSAIQVSPTSSCSTLVKYKSVDNSYFVYPPLITGHGRLVRARQTIPSYAGILIILAMLLWAFWCAWNVRPSVGG</sequence>
<evidence type="ECO:0000256" key="1">
    <source>
        <dbReference type="SAM" id="Phobius"/>
    </source>
</evidence>
<organism evidence="2 3">
    <name type="scientific">Periconia macrospinosa</name>
    <dbReference type="NCBI Taxonomy" id="97972"/>
    <lineage>
        <taxon>Eukaryota</taxon>
        <taxon>Fungi</taxon>
        <taxon>Dikarya</taxon>
        <taxon>Ascomycota</taxon>
        <taxon>Pezizomycotina</taxon>
        <taxon>Dothideomycetes</taxon>
        <taxon>Pleosporomycetidae</taxon>
        <taxon>Pleosporales</taxon>
        <taxon>Massarineae</taxon>
        <taxon>Periconiaceae</taxon>
        <taxon>Periconia</taxon>
    </lineage>
</organism>
<keyword evidence="3" id="KW-1185">Reference proteome</keyword>